<dbReference type="EMBL" id="ML208673">
    <property type="protein sequence ID" value="TFK61304.1"/>
    <property type="molecule type" value="Genomic_DNA"/>
</dbReference>
<evidence type="ECO:0000313" key="2">
    <source>
        <dbReference type="Proteomes" id="UP000308600"/>
    </source>
</evidence>
<protein>
    <submittedName>
        <fullName evidence="1">Uncharacterized protein</fullName>
    </submittedName>
</protein>
<dbReference type="Proteomes" id="UP000308600">
    <property type="component" value="Unassembled WGS sequence"/>
</dbReference>
<reference evidence="1 2" key="1">
    <citation type="journal article" date="2019" name="Nat. Ecol. Evol.">
        <title>Megaphylogeny resolves global patterns of mushroom evolution.</title>
        <authorList>
            <person name="Varga T."/>
            <person name="Krizsan K."/>
            <person name="Foldi C."/>
            <person name="Dima B."/>
            <person name="Sanchez-Garcia M."/>
            <person name="Sanchez-Ramirez S."/>
            <person name="Szollosi G.J."/>
            <person name="Szarkandi J.G."/>
            <person name="Papp V."/>
            <person name="Albert L."/>
            <person name="Andreopoulos W."/>
            <person name="Angelini C."/>
            <person name="Antonin V."/>
            <person name="Barry K.W."/>
            <person name="Bougher N.L."/>
            <person name="Buchanan P."/>
            <person name="Buyck B."/>
            <person name="Bense V."/>
            <person name="Catcheside P."/>
            <person name="Chovatia M."/>
            <person name="Cooper J."/>
            <person name="Damon W."/>
            <person name="Desjardin D."/>
            <person name="Finy P."/>
            <person name="Geml J."/>
            <person name="Haridas S."/>
            <person name="Hughes K."/>
            <person name="Justo A."/>
            <person name="Karasinski D."/>
            <person name="Kautmanova I."/>
            <person name="Kiss B."/>
            <person name="Kocsube S."/>
            <person name="Kotiranta H."/>
            <person name="LaButti K.M."/>
            <person name="Lechner B.E."/>
            <person name="Liimatainen K."/>
            <person name="Lipzen A."/>
            <person name="Lukacs Z."/>
            <person name="Mihaltcheva S."/>
            <person name="Morgado L.N."/>
            <person name="Niskanen T."/>
            <person name="Noordeloos M.E."/>
            <person name="Ohm R.A."/>
            <person name="Ortiz-Santana B."/>
            <person name="Ovrebo C."/>
            <person name="Racz N."/>
            <person name="Riley R."/>
            <person name="Savchenko A."/>
            <person name="Shiryaev A."/>
            <person name="Soop K."/>
            <person name="Spirin V."/>
            <person name="Szebenyi C."/>
            <person name="Tomsovsky M."/>
            <person name="Tulloss R.E."/>
            <person name="Uehling J."/>
            <person name="Grigoriev I.V."/>
            <person name="Vagvolgyi C."/>
            <person name="Papp T."/>
            <person name="Martin F.M."/>
            <person name="Miettinen O."/>
            <person name="Hibbett D.S."/>
            <person name="Nagy L.G."/>
        </authorList>
    </citation>
    <scope>NUCLEOTIDE SEQUENCE [LARGE SCALE GENOMIC DNA]</scope>
    <source>
        <strain evidence="1 2">NL-1719</strain>
    </source>
</reference>
<proteinExistence type="predicted"/>
<gene>
    <name evidence="1" type="ORF">BDN72DRAFT_778386</name>
</gene>
<evidence type="ECO:0000313" key="1">
    <source>
        <dbReference type="EMBL" id="TFK61304.1"/>
    </source>
</evidence>
<sequence>MGIKKLLSRSLKGTGREEIQLDRLGKLVKNPNGSIPQHLYVSFPTVLEYLWDRVVKPVLNGLGIQSGSADDLPRIWWCPSGPLAILPLHAAGHYRNPTDDNIMDYVVSSYIPSASVTSQITRAEDTTPSFRLLAVANPAGCRLPGTQQDLHAIRKYVVNGPLTELVEESATPEAVKDELKSATWVHFACHGVQNRLLPTENSLILANHARLTLLDIIQLSLPKAQFAFLSACQTATGTLLGTDESAHLTAGMLLAGYRSVVGSMWNISDDYAPDFADRFYGRMFDGTQRPDYRRSAFALHDAVKMLRRDMNLGFRVWVPFIHVGA</sequence>
<organism evidence="1 2">
    <name type="scientific">Pluteus cervinus</name>
    <dbReference type="NCBI Taxonomy" id="181527"/>
    <lineage>
        <taxon>Eukaryota</taxon>
        <taxon>Fungi</taxon>
        <taxon>Dikarya</taxon>
        <taxon>Basidiomycota</taxon>
        <taxon>Agaricomycotina</taxon>
        <taxon>Agaricomycetes</taxon>
        <taxon>Agaricomycetidae</taxon>
        <taxon>Agaricales</taxon>
        <taxon>Pluteineae</taxon>
        <taxon>Pluteaceae</taxon>
        <taxon>Pluteus</taxon>
    </lineage>
</organism>
<keyword evidence="2" id="KW-1185">Reference proteome</keyword>
<accession>A0ACD3A7C7</accession>
<name>A0ACD3A7C7_9AGAR</name>